<keyword evidence="9" id="KW-0812">Transmembrane</keyword>
<dbReference type="InterPro" id="IPR017853">
    <property type="entry name" value="GH"/>
</dbReference>
<evidence type="ECO:0000256" key="4">
    <source>
        <dbReference type="ARBA" id="ARBA00022729"/>
    </source>
</evidence>
<evidence type="ECO:0000256" key="1">
    <source>
        <dbReference type="ARBA" id="ARBA00001231"/>
    </source>
</evidence>
<evidence type="ECO:0000313" key="12">
    <source>
        <dbReference type="EMBL" id="ETV99434.1"/>
    </source>
</evidence>
<keyword evidence="4" id="KW-0732">Signal</keyword>
<organism evidence="12">
    <name type="scientific">Aphanomyces invadans</name>
    <dbReference type="NCBI Taxonomy" id="157072"/>
    <lineage>
        <taxon>Eukaryota</taxon>
        <taxon>Sar</taxon>
        <taxon>Stramenopiles</taxon>
        <taxon>Oomycota</taxon>
        <taxon>Saprolegniomycetes</taxon>
        <taxon>Saprolegniales</taxon>
        <taxon>Verrucalvaceae</taxon>
        <taxon>Aphanomyces</taxon>
    </lineage>
</organism>
<protein>
    <recommendedName>
        <fullName evidence="3">beta-N-acetylhexosaminidase</fullName>
        <ecNumber evidence="3">3.2.1.52</ecNumber>
    </recommendedName>
</protein>
<dbReference type="Pfam" id="PF14845">
    <property type="entry name" value="Glycohydro_20b2"/>
    <property type="match status" value="1"/>
</dbReference>
<dbReference type="eggNOG" id="KOG2499">
    <property type="taxonomic scope" value="Eukaryota"/>
</dbReference>
<evidence type="ECO:0000256" key="2">
    <source>
        <dbReference type="ARBA" id="ARBA00006285"/>
    </source>
</evidence>
<dbReference type="SUPFAM" id="SSF51445">
    <property type="entry name" value="(Trans)glycosidases"/>
    <property type="match status" value="1"/>
</dbReference>
<feature type="domain" description="Beta-hexosaminidase eukaryotic type N-terminal" evidence="11">
    <location>
        <begin position="204"/>
        <end position="263"/>
    </location>
</feature>
<dbReference type="Gene3D" id="3.20.20.80">
    <property type="entry name" value="Glycosidases"/>
    <property type="match status" value="1"/>
</dbReference>
<dbReference type="FunFam" id="3.20.20.80:FF:000063">
    <property type="entry name" value="Beta-hexosaminidase"/>
    <property type="match status" value="1"/>
</dbReference>
<feature type="active site" description="Proton donor" evidence="8">
    <location>
        <position position="451"/>
    </location>
</feature>
<dbReference type="GO" id="GO:0005886">
    <property type="term" value="C:plasma membrane"/>
    <property type="evidence" value="ECO:0007669"/>
    <property type="project" value="TreeGrafter"/>
</dbReference>
<dbReference type="GeneID" id="20085176"/>
<keyword evidence="6" id="KW-0325">Glycoprotein</keyword>
<dbReference type="GO" id="GO:0005975">
    <property type="term" value="P:carbohydrate metabolic process"/>
    <property type="evidence" value="ECO:0007669"/>
    <property type="project" value="InterPro"/>
</dbReference>
<dbReference type="SUPFAM" id="SSF55545">
    <property type="entry name" value="beta-N-acetylhexosaminidase-like domain"/>
    <property type="match status" value="1"/>
</dbReference>
<dbReference type="PANTHER" id="PTHR22600">
    <property type="entry name" value="BETA-HEXOSAMINIDASE"/>
    <property type="match status" value="1"/>
</dbReference>
<evidence type="ECO:0000259" key="11">
    <source>
        <dbReference type="Pfam" id="PF14845"/>
    </source>
</evidence>
<dbReference type="PANTHER" id="PTHR22600:SF26">
    <property type="entry name" value="BETA-N-ACETYLHEXOSAMINIDASE"/>
    <property type="match status" value="1"/>
</dbReference>
<evidence type="ECO:0000256" key="7">
    <source>
        <dbReference type="ARBA" id="ARBA00023295"/>
    </source>
</evidence>
<dbReference type="STRING" id="157072.A0A024TZQ6"/>
<dbReference type="EC" id="3.2.1.52" evidence="3"/>
<dbReference type="AlphaFoldDB" id="A0A024TZQ6"/>
<keyword evidence="9" id="KW-1133">Transmembrane helix</keyword>
<gene>
    <name evidence="12" type="ORF">H310_08126</name>
</gene>
<comment type="similarity">
    <text evidence="2">Belongs to the glycosyl hydrolase 20 family.</text>
</comment>
<keyword evidence="9" id="KW-0472">Membrane</keyword>
<keyword evidence="5" id="KW-0378">Hydrolase</keyword>
<dbReference type="GO" id="GO:0030203">
    <property type="term" value="P:glycosaminoglycan metabolic process"/>
    <property type="evidence" value="ECO:0007669"/>
    <property type="project" value="TreeGrafter"/>
</dbReference>
<name>A0A024TZQ6_9STRA</name>
<reference evidence="12" key="1">
    <citation type="submission" date="2013-12" db="EMBL/GenBank/DDBJ databases">
        <title>The Genome Sequence of Aphanomyces invadans NJM9701.</title>
        <authorList>
            <consortium name="The Broad Institute Genomics Platform"/>
            <person name="Russ C."/>
            <person name="Tyler B."/>
            <person name="van West P."/>
            <person name="Dieguez-Uribeondo J."/>
            <person name="Young S.K."/>
            <person name="Zeng Q."/>
            <person name="Gargeya S."/>
            <person name="Fitzgerald M."/>
            <person name="Abouelleil A."/>
            <person name="Alvarado L."/>
            <person name="Chapman S.B."/>
            <person name="Gainer-Dewar J."/>
            <person name="Goldberg J."/>
            <person name="Griggs A."/>
            <person name="Gujja S."/>
            <person name="Hansen M."/>
            <person name="Howarth C."/>
            <person name="Imamovic A."/>
            <person name="Ireland A."/>
            <person name="Larimer J."/>
            <person name="McCowan C."/>
            <person name="Murphy C."/>
            <person name="Pearson M."/>
            <person name="Poon T.W."/>
            <person name="Priest M."/>
            <person name="Roberts A."/>
            <person name="Saif S."/>
            <person name="Shea T."/>
            <person name="Sykes S."/>
            <person name="Wortman J."/>
            <person name="Nusbaum C."/>
            <person name="Birren B."/>
        </authorList>
    </citation>
    <scope>NUCLEOTIDE SEQUENCE [LARGE SCALE GENOMIC DNA]</scope>
    <source>
        <strain evidence="12">NJM9701</strain>
    </source>
</reference>
<evidence type="ECO:0000259" key="10">
    <source>
        <dbReference type="Pfam" id="PF00728"/>
    </source>
</evidence>
<dbReference type="InterPro" id="IPR015883">
    <property type="entry name" value="Glyco_hydro_20_cat"/>
</dbReference>
<comment type="catalytic activity">
    <reaction evidence="1">
        <text>Hydrolysis of terminal non-reducing N-acetyl-D-hexosamine residues in N-acetyl-beta-D-hexosaminides.</text>
        <dbReference type="EC" id="3.2.1.52"/>
    </reaction>
</comment>
<sequence length="676" mass="74873">MEPSPRGEAVLTETPADQVGPEWTPALGAASPTLMYDRTSVEKTWKTRIMRRNFIIGAFILVVVAAVSSVITFTLVAPRPSLPVGCDASMLLGTDVQVPVAALKYMCTDNQCVQLNLTKDERTKASTTTGPGIISLRVCEMTCGNGSMLPMPQSVAFSNPTTVPVDIESFSHSITGNIENNDLVKAMQAAFASALAMRSHLALGGTSTSGKSVKIVATIQSPITKLTLDTDEAYEMSIADTTVTIRAATVYGYRHALASLLQLVDWCDLTRTFRMVAAVSIKDKPAYKHRGIMVDVARNFIPMPIIERLVRTMGMHKLNVLHLHFTDSSSFPLEIRGEPRFNQYGLYQSNMVYTQARVKDLVTFAKAHGVKVIPEIDAPAHAGAGWQWGPEFGLGELTLCWANTPWMAHCLEAPCGQLNPLNDNVFDLLDVVWKEIGAMFDSDVFHLGGDEVFFDCWIDSPVVAEKVLNKTNHAEYVAIWAGFQERVQNKLWARDPSKKITLWSSDLTSAPYFSQLPTDKVTVQTWNMLWMNEPRLFTDAGYHYIASFQEAHYLDCGLNGVARKDNGWCAPYKTWQTIYDQPFNPNVTAENNHLVLGGELVLWTEVTGASALEDKIWPRASAFAERAWTNPSLNWSNAMDRMTIAAHRVVESGSAADMLQPLWCRQHPGECTLLLK</sequence>
<evidence type="ECO:0000256" key="6">
    <source>
        <dbReference type="ARBA" id="ARBA00023180"/>
    </source>
</evidence>
<dbReference type="PRINTS" id="PR00738">
    <property type="entry name" value="GLHYDRLASE20"/>
</dbReference>
<accession>A0A024TZQ6</accession>
<dbReference type="InterPro" id="IPR025705">
    <property type="entry name" value="Beta_hexosaminidase_sua/sub"/>
</dbReference>
<evidence type="ECO:0000256" key="8">
    <source>
        <dbReference type="PIRSR" id="PIRSR625705-1"/>
    </source>
</evidence>
<evidence type="ECO:0000256" key="5">
    <source>
        <dbReference type="ARBA" id="ARBA00022801"/>
    </source>
</evidence>
<dbReference type="OrthoDB" id="428480at2759"/>
<dbReference type="Gene3D" id="3.30.379.10">
    <property type="entry name" value="Chitobiase/beta-hexosaminidase domain 2-like"/>
    <property type="match status" value="1"/>
</dbReference>
<keyword evidence="7" id="KW-0326">Glycosidase</keyword>
<dbReference type="GO" id="GO:0016231">
    <property type="term" value="F:beta-N-acetylglucosaminidase activity"/>
    <property type="evidence" value="ECO:0007669"/>
    <property type="project" value="TreeGrafter"/>
</dbReference>
<evidence type="ECO:0000256" key="3">
    <source>
        <dbReference type="ARBA" id="ARBA00012663"/>
    </source>
</evidence>
<dbReference type="Pfam" id="PF00728">
    <property type="entry name" value="Glyco_hydro_20"/>
    <property type="match status" value="1"/>
</dbReference>
<feature type="domain" description="Glycoside hydrolase family 20 catalytic" evidence="10">
    <location>
        <begin position="287"/>
        <end position="630"/>
    </location>
</feature>
<dbReference type="InterPro" id="IPR029019">
    <property type="entry name" value="HEX_eukaryotic_N"/>
</dbReference>
<dbReference type="EMBL" id="KI913967">
    <property type="protein sequence ID" value="ETV99434.1"/>
    <property type="molecule type" value="Genomic_DNA"/>
</dbReference>
<dbReference type="InterPro" id="IPR029018">
    <property type="entry name" value="Hex-like_dom2"/>
</dbReference>
<feature type="transmembrane region" description="Helical" evidence="9">
    <location>
        <begin position="54"/>
        <end position="76"/>
    </location>
</feature>
<dbReference type="VEuPathDB" id="FungiDB:H310_08126"/>
<dbReference type="RefSeq" id="XP_008871990.1">
    <property type="nucleotide sequence ID" value="XM_008873768.1"/>
</dbReference>
<evidence type="ECO:0000256" key="9">
    <source>
        <dbReference type="SAM" id="Phobius"/>
    </source>
</evidence>
<proteinExistence type="inferred from homology"/>